<evidence type="ECO:0000313" key="2">
    <source>
        <dbReference type="Proteomes" id="UP001189429"/>
    </source>
</evidence>
<dbReference type="Proteomes" id="UP001189429">
    <property type="component" value="Unassembled WGS sequence"/>
</dbReference>
<dbReference type="SUPFAM" id="SSF51735">
    <property type="entry name" value="NAD(P)-binding Rossmann-fold domains"/>
    <property type="match status" value="1"/>
</dbReference>
<dbReference type="EMBL" id="CAUYUJ010014294">
    <property type="protein sequence ID" value="CAK0839443.1"/>
    <property type="molecule type" value="Genomic_DNA"/>
</dbReference>
<dbReference type="Gene3D" id="3.40.50.720">
    <property type="entry name" value="NAD(P)-binding Rossmann-like Domain"/>
    <property type="match status" value="1"/>
</dbReference>
<evidence type="ECO:0008006" key="3">
    <source>
        <dbReference type="Google" id="ProtNLM"/>
    </source>
</evidence>
<reference evidence="1" key="1">
    <citation type="submission" date="2023-10" db="EMBL/GenBank/DDBJ databases">
        <authorList>
            <person name="Chen Y."/>
            <person name="Shah S."/>
            <person name="Dougan E. K."/>
            <person name="Thang M."/>
            <person name="Chan C."/>
        </authorList>
    </citation>
    <scope>NUCLEOTIDE SEQUENCE [LARGE SCALE GENOMIC DNA]</scope>
</reference>
<sequence>MLSPKYRRLLARAQSIPDLDNVASLSVDVLTSESTWMGPYGFSKALVRRAAEILAVDGRLKHKSVRVNVTCPGWVCTDMGGDQAPVEVAEGAQHVLQDALDPESSATGSYVCFCYKNYDAEHLRAWEEKHGKREEEK</sequence>
<accession>A0ABN9T3A3</accession>
<comment type="caution">
    <text evidence="1">The sequence shown here is derived from an EMBL/GenBank/DDBJ whole genome shotgun (WGS) entry which is preliminary data.</text>
</comment>
<proteinExistence type="predicted"/>
<gene>
    <name evidence="1" type="ORF">PCOR1329_LOCUS35115</name>
</gene>
<keyword evidence="2" id="KW-1185">Reference proteome</keyword>
<evidence type="ECO:0000313" key="1">
    <source>
        <dbReference type="EMBL" id="CAK0839443.1"/>
    </source>
</evidence>
<name>A0ABN9T3A3_9DINO</name>
<protein>
    <recommendedName>
        <fullName evidence="3">Protochlorophyllide reductase</fullName>
    </recommendedName>
</protein>
<organism evidence="1 2">
    <name type="scientific">Prorocentrum cordatum</name>
    <dbReference type="NCBI Taxonomy" id="2364126"/>
    <lineage>
        <taxon>Eukaryota</taxon>
        <taxon>Sar</taxon>
        <taxon>Alveolata</taxon>
        <taxon>Dinophyceae</taxon>
        <taxon>Prorocentrales</taxon>
        <taxon>Prorocentraceae</taxon>
        <taxon>Prorocentrum</taxon>
    </lineage>
</organism>
<dbReference type="InterPro" id="IPR036291">
    <property type="entry name" value="NAD(P)-bd_dom_sf"/>
</dbReference>